<evidence type="ECO:0000313" key="4">
    <source>
        <dbReference type="Proteomes" id="UP000253075"/>
    </source>
</evidence>
<feature type="domain" description="Heparan-alpha-glucosaminide N-acetyltransferase catalytic" evidence="2">
    <location>
        <begin position="7"/>
        <end position="198"/>
    </location>
</feature>
<gene>
    <name evidence="3" type="ORF">C6C11_07175</name>
</gene>
<dbReference type="Pfam" id="PF07786">
    <property type="entry name" value="HGSNAT_cat"/>
    <property type="match status" value="1"/>
</dbReference>
<feature type="transmembrane region" description="Helical" evidence="1">
    <location>
        <begin position="84"/>
        <end position="111"/>
    </location>
</feature>
<organism evidence="3 4">
    <name type="scientific">Aeromonas hydrophila</name>
    <dbReference type="NCBI Taxonomy" id="644"/>
    <lineage>
        <taxon>Bacteria</taxon>
        <taxon>Pseudomonadati</taxon>
        <taxon>Pseudomonadota</taxon>
        <taxon>Gammaproteobacteria</taxon>
        <taxon>Aeromonadales</taxon>
        <taxon>Aeromonadaceae</taxon>
        <taxon>Aeromonas</taxon>
    </lineage>
</organism>
<dbReference type="PANTHER" id="PTHR30590">
    <property type="entry name" value="INNER MEMBRANE PROTEIN"/>
    <property type="match status" value="1"/>
</dbReference>
<reference evidence="4" key="2">
    <citation type="submission" date="2018-02" db="EMBL/GenBank/DDBJ databases">
        <title>Phenotypic characterization and whole genome analysis of multidrug-resistant, extended-spectrum beta-lactamase-producing bacteria isolated from dogs in Germany.</title>
        <authorList>
            <person name="Williamson C."/>
        </authorList>
    </citation>
    <scope>NUCLEOTIDE SEQUENCE [LARGE SCALE GENOMIC DNA]</scope>
    <source>
        <strain evidence="4">AFG_SD03_1510_Ahy_093</strain>
    </source>
</reference>
<keyword evidence="1" id="KW-0472">Membrane</keyword>
<dbReference type="Proteomes" id="UP000253075">
    <property type="component" value="Unassembled WGS sequence"/>
</dbReference>
<keyword evidence="1" id="KW-1133">Transmembrane helix</keyword>
<evidence type="ECO:0000313" key="3">
    <source>
        <dbReference type="EMBL" id="RCF50828.1"/>
    </source>
</evidence>
<feature type="transmembrane region" description="Helical" evidence="1">
    <location>
        <begin position="284"/>
        <end position="306"/>
    </location>
</feature>
<dbReference type="EMBL" id="PUTQ01000008">
    <property type="protein sequence ID" value="RCF50828.1"/>
    <property type="molecule type" value="Genomic_DNA"/>
</dbReference>
<dbReference type="InterPro" id="IPR052529">
    <property type="entry name" value="Bact_Transport_Assoc"/>
</dbReference>
<dbReference type="AlphaFoldDB" id="A0ABD7G9S4"/>
<feature type="transmembrane region" description="Helical" evidence="1">
    <location>
        <begin position="53"/>
        <end position="72"/>
    </location>
</feature>
<evidence type="ECO:0000256" key="1">
    <source>
        <dbReference type="SAM" id="Phobius"/>
    </source>
</evidence>
<keyword evidence="1" id="KW-0812">Transmembrane</keyword>
<feature type="transmembrane region" description="Helical" evidence="1">
    <location>
        <begin position="242"/>
        <end position="263"/>
    </location>
</feature>
<feature type="transmembrane region" description="Helical" evidence="1">
    <location>
        <begin position="16"/>
        <end position="41"/>
    </location>
</feature>
<protein>
    <submittedName>
        <fullName evidence="3">Transporter</fullName>
    </submittedName>
</protein>
<comment type="caution">
    <text evidence="3">The sequence shown here is derived from an EMBL/GenBank/DDBJ whole genome shotgun (WGS) entry which is preliminary data.</text>
</comment>
<name>A0ABD7G9S4_AERHY</name>
<feature type="transmembrane region" description="Helical" evidence="1">
    <location>
        <begin position="123"/>
        <end position="142"/>
    </location>
</feature>
<feature type="transmembrane region" description="Helical" evidence="1">
    <location>
        <begin position="312"/>
        <end position="334"/>
    </location>
</feature>
<reference evidence="3 4" key="1">
    <citation type="journal article" date="2018" name="PLoS ONE">
        <title>Phenotypic characterization and whole genome analysis of extended-spectrum beta-lactamase-producing bacteria isolated from dogs in Germany.</title>
        <authorList>
            <person name="Boehmer T."/>
            <person name="Vogler A.J."/>
            <person name="Thomas A."/>
            <person name="Sauer S."/>
            <person name="Hergenroether M."/>
            <person name="Straubinger R.K."/>
            <person name="Birdsell D."/>
            <person name="Keim P."/>
            <person name="Sahl J.W."/>
            <person name="Williamson C.H."/>
            <person name="Riehm J.M."/>
        </authorList>
    </citation>
    <scope>NUCLEOTIDE SEQUENCE [LARGE SCALE GENOMIC DNA]</scope>
    <source>
        <strain evidence="3 4">AFG_SD03_1510_Ahy_093</strain>
    </source>
</reference>
<accession>A0ABD7G9S4</accession>
<sequence>MTTPHNRLEGLDLARAMALLGMVLVNFRIAMGVLAGGPTWLKPLLDALEGRSAASFVVLAGIGLGLSTRKLAWSAAMSHTARRALFLLIVGLLNYLVFPADIIHYYAVYFLLGACCLRLPSPWLLALISLLAASFVGLLFLLDYDRGWQWHSFSYPEFWTLAGFIRNLLFNGWHPVVPWLGFLLYGLWLSRQSLANPVTQRWLLAGGVSAMALAKGLSLWLPTLLPNPELAPLLATQPIPPAPLYLLFGMSAASTLIALCLWLGRALPEARWWRVWLPVGRQTLTLYLAHIMFGMGILEAIGWLQGQDLPEVVLAATLFALAALLFANLWSLRFERGPLEWLMRRLCGGRRS</sequence>
<dbReference type="RefSeq" id="WP_113994602.1">
    <property type="nucleotide sequence ID" value="NZ_JACLAM010000001.1"/>
</dbReference>
<dbReference type="InterPro" id="IPR012429">
    <property type="entry name" value="HGSNAT_cat"/>
</dbReference>
<evidence type="ECO:0000259" key="2">
    <source>
        <dbReference type="Pfam" id="PF07786"/>
    </source>
</evidence>
<proteinExistence type="predicted"/>
<dbReference type="PANTHER" id="PTHR30590:SF3">
    <property type="entry name" value="HYPOTHETICAL MEMBRANE SPANNING PROTEIN"/>
    <property type="match status" value="1"/>
</dbReference>
<feature type="transmembrane region" description="Helical" evidence="1">
    <location>
        <begin position="202"/>
        <end position="222"/>
    </location>
</feature>